<evidence type="ECO:0000313" key="3">
    <source>
        <dbReference type="Proteomes" id="UP000011083"/>
    </source>
</evidence>
<sequence length="323" mass="35618">MFVPKTPLGRGLALSALVGVGGLGWTSYRLLFAQPPQVWEKHVVPHGPLVPLAGNLWQVTGRVEPKSDAVMRNMVVYRLPRSDATQDDSTEPPAVAPISAASSTPVEPKEESREELLLHSVIALSDEGMQELDNLGRVKYILVPSPFHRLDAAVYKQRYPDAQVICPKSIRKQVSKVVPVDAVVEDVFGHDYASQGLKCYTPGAGLYIPELVYELPLKEEKDATKEMATESDKKALVFCDLVANVAEGPFNVRILGIVTGGNNPVVPWMPRYFFVRDKAQTKRFLETLGRRDDIGLLVMAHGEPVKCGPDEMKRHLANLAAQF</sequence>
<dbReference type="Proteomes" id="UP000011083">
    <property type="component" value="Unassembled WGS sequence"/>
</dbReference>
<dbReference type="VEuPathDB" id="AmoebaDB:ACA1_266270"/>
<dbReference type="AlphaFoldDB" id="L8H4K2"/>
<gene>
    <name evidence="2" type="ORF">ACA1_266270</name>
</gene>
<dbReference type="EMBL" id="KB007933">
    <property type="protein sequence ID" value="ELR19401.1"/>
    <property type="molecule type" value="Genomic_DNA"/>
</dbReference>
<evidence type="ECO:0000313" key="2">
    <source>
        <dbReference type="EMBL" id="ELR19401.1"/>
    </source>
</evidence>
<keyword evidence="3" id="KW-1185">Reference proteome</keyword>
<accession>L8H4K2</accession>
<name>L8H4K2_ACACF</name>
<proteinExistence type="predicted"/>
<reference evidence="2 3" key="1">
    <citation type="journal article" date="2013" name="Genome Biol.">
        <title>Genome of Acanthamoeba castellanii highlights extensive lateral gene transfer and early evolution of tyrosine kinase signaling.</title>
        <authorList>
            <person name="Clarke M."/>
            <person name="Lohan A.J."/>
            <person name="Liu B."/>
            <person name="Lagkouvardos I."/>
            <person name="Roy S."/>
            <person name="Zafar N."/>
            <person name="Bertelli C."/>
            <person name="Schilde C."/>
            <person name="Kianianmomeni A."/>
            <person name="Burglin T.R."/>
            <person name="Frech C."/>
            <person name="Turcotte B."/>
            <person name="Kopec K.O."/>
            <person name="Synnott J.M."/>
            <person name="Choo C."/>
            <person name="Paponov I."/>
            <person name="Finkler A."/>
            <person name="Soon Heng Tan C."/>
            <person name="Hutchins A.P."/>
            <person name="Weinmeier T."/>
            <person name="Rattei T."/>
            <person name="Chu J.S."/>
            <person name="Gimenez G."/>
            <person name="Irimia M."/>
            <person name="Rigden D.J."/>
            <person name="Fitzpatrick D.A."/>
            <person name="Lorenzo-Morales J."/>
            <person name="Bateman A."/>
            <person name="Chiu C.H."/>
            <person name="Tang P."/>
            <person name="Hegemann P."/>
            <person name="Fromm H."/>
            <person name="Raoult D."/>
            <person name="Greub G."/>
            <person name="Miranda-Saavedra D."/>
            <person name="Chen N."/>
            <person name="Nash P."/>
            <person name="Ginger M.L."/>
            <person name="Horn M."/>
            <person name="Schaap P."/>
            <person name="Caler L."/>
            <person name="Loftus B."/>
        </authorList>
    </citation>
    <scope>NUCLEOTIDE SEQUENCE [LARGE SCALE GENOMIC DNA]</scope>
    <source>
        <strain evidence="2 3">Neff</strain>
    </source>
</reference>
<feature type="region of interest" description="Disordered" evidence="1">
    <location>
        <begin position="81"/>
        <end position="110"/>
    </location>
</feature>
<dbReference type="KEGG" id="acan:ACA1_266270"/>
<dbReference type="RefSeq" id="XP_004341487.1">
    <property type="nucleotide sequence ID" value="XM_004341439.1"/>
</dbReference>
<organism evidence="2 3">
    <name type="scientific">Acanthamoeba castellanii (strain ATCC 30010 / Neff)</name>
    <dbReference type="NCBI Taxonomy" id="1257118"/>
    <lineage>
        <taxon>Eukaryota</taxon>
        <taxon>Amoebozoa</taxon>
        <taxon>Discosea</taxon>
        <taxon>Longamoebia</taxon>
        <taxon>Centramoebida</taxon>
        <taxon>Acanthamoebidae</taxon>
        <taxon>Acanthamoeba</taxon>
    </lineage>
</organism>
<protein>
    <recommendedName>
        <fullName evidence="4">DUF4336 domain-containing protein</fullName>
    </recommendedName>
</protein>
<feature type="compositionally biased region" description="Low complexity" evidence="1">
    <location>
        <begin position="92"/>
        <end position="105"/>
    </location>
</feature>
<evidence type="ECO:0008006" key="4">
    <source>
        <dbReference type="Google" id="ProtNLM"/>
    </source>
</evidence>
<dbReference type="OrthoDB" id="421671at2759"/>
<evidence type="ECO:0000256" key="1">
    <source>
        <dbReference type="SAM" id="MobiDB-lite"/>
    </source>
</evidence>
<dbReference type="GeneID" id="14920180"/>